<dbReference type="GO" id="GO:0003677">
    <property type="term" value="F:DNA binding"/>
    <property type="evidence" value="ECO:0007669"/>
    <property type="project" value="InterPro"/>
</dbReference>
<name>A0A1B7LBJ0_9FIRM</name>
<evidence type="ECO:0000259" key="1">
    <source>
        <dbReference type="Pfam" id="PF01609"/>
    </source>
</evidence>
<accession>A0A1B7LBJ0</accession>
<dbReference type="GO" id="GO:0006313">
    <property type="term" value="P:DNA transposition"/>
    <property type="evidence" value="ECO:0007669"/>
    <property type="project" value="InterPro"/>
</dbReference>
<dbReference type="GO" id="GO:0004803">
    <property type="term" value="F:transposase activity"/>
    <property type="evidence" value="ECO:0007669"/>
    <property type="project" value="InterPro"/>
</dbReference>
<comment type="caution">
    <text evidence="3">The sequence shown here is derived from an EMBL/GenBank/DDBJ whole genome shotgun (WGS) entry which is preliminary data.</text>
</comment>
<sequence length="443" mass="49911">MGKECNLSNLVVRPIVPGEEKTWNNLMATHHYLGFHSLTGKTLKYVALLDGQLVALIGWGSAVLKCAHREKWVGWTPEQKRQRLRYMANNQRFLILPDINIKNLASRILALNTKRLPADWEAAYGYPLLAVETFVDHHRFAGTCYRAAGWIPLGSTSGYGRKAGVYFYHGQTKTVFVKPLFKNSRQVLSAPFLPPELTGGERAMVDLNNVSIHEEGGLLDYLARLKDPRKRRGIRHSQISILAVAICALLSGAKSFIAIGEWASDLTQDMLKRLGCRYSERLRAYIPPSEPTLRRTLQSIDAEEVDLLIGQWLEPQAQDKAVAVDGKVLRGSKGPDGKRVHLVSALLHREKMVIAQQQVDKKSNEIRAFKPLLEPLDLQGKVVTADAMQTQVENARFIVEEKKADYIFPIKQNQGNLFETVRKIKDEDFSPSPHDNREGTWAD</sequence>
<evidence type="ECO:0008006" key="5">
    <source>
        <dbReference type="Google" id="ProtNLM"/>
    </source>
</evidence>
<dbReference type="STRING" id="1838280.A6M21_01150"/>
<dbReference type="Pfam" id="PF13808">
    <property type="entry name" value="DDE_Tnp_1_assoc"/>
    <property type="match status" value="1"/>
</dbReference>
<protein>
    <recommendedName>
        <fullName evidence="5">Transposase</fullName>
    </recommendedName>
</protein>
<gene>
    <name evidence="3" type="ORF">A6M21_01150</name>
</gene>
<dbReference type="NCBIfam" id="NF033564">
    <property type="entry name" value="transpos_ISAs1"/>
    <property type="match status" value="1"/>
</dbReference>
<dbReference type="Proteomes" id="UP000078532">
    <property type="component" value="Unassembled WGS sequence"/>
</dbReference>
<evidence type="ECO:0000313" key="4">
    <source>
        <dbReference type="Proteomes" id="UP000078532"/>
    </source>
</evidence>
<proteinExistence type="predicted"/>
<evidence type="ECO:0000259" key="2">
    <source>
        <dbReference type="Pfam" id="PF13808"/>
    </source>
</evidence>
<dbReference type="InterPro" id="IPR051698">
    <property type="entry name" value="Transposase_11-like"/>
</dbReference>
<dbReference type="Pfam" id="PF14236">
    <property type="entry name" value="DruA"/>
    <property type="match status" value="1"/>
</dbReference>
<reference evidence="3 4" key="1">
    <citation type="submission" date="2016-04" db="EMBL/GenBank/DDBJ databases">
        <authorList>
            <person name="Evans L.H."/>
            <person name="Alamgir A."/>
            <person name="Owens N."/>
            <person name="Weber N.D."/>
            <person name="Virtaneva K."/>
            <person name="Barbian K."/>
            <person name="Babar A."/>
            <person name="Rosenke K."/>
        </authorList>
    </citation>
    <scope>NUCLEOTIDE SEQUENCE [LARGE SCALE GENOMIC DNA]</scope>
    <source>
        <strain evidence="3 4">LMa1</strain>
    </source>
</reference>
<feature type="domain" description="H repeat-associated protein N-terminal" evidence="2">
    <location>
        <begin position="220"/>
        <end position="313"/>
    </location>
</feature>
<organism evidence="3 4">
    <name type="scientific">Desulfotomaculum copahuensis</name>
    <dbReference type="NCBI Taxonomy" id="1838280"/>
    <lineage>
        <taxon>Bacteria</taxon>
        <taxon>Bacillati</taxon>
        <taxon>Bacillota</taxon>
        <taxon>Clostridia</taxon>
        <taxon>Eubacteriales</taxon>
        <taxon>Desulfotomaculaceae</taxon>
        <taxon>Desulfotomaculum</taxon>
    </lineage>
</organism>
<dbReference type="InterPro" id="IPR002559">
    <property type="entry name" value="Transposase_11"/>
</dbReference>
<dbReference type="PANTHER" id="PTHR30298:SF0">
    <property type="entry name" value="PROTEIN YBFL-RELATED"/>
    <property type="match status" value="1"/>
</dbReference>
<dbReference type="EMBL" id="LYVF01000190">
    <property type="protein sequence ID" value="OAT79881.1"/>
    <property type="molecule type" value="Genomic_DNA"/>
</dbReference>
<dbReference type="InterPro" id="IPR025639">
    <property type="entry name" value="DruA"/>
</dbReference>
<dbReference type="Pfam" id="PF01609">
    <property type="entry name" value="DDE_Tnp_1"/>
    <property type="match status" value="1"/>
</dbReference>
<dbReference type="PANTHER" id="PTHR30298">
    <property type="entry name" value="H REPEAT-ASSOCIATED PREDICTED TRANSPOSASE"/>
    <property type="match status" value="1"/>
</dbReference>
<keyword evidence="4" id="KW-1185">Reference proteome</keyword>
<dbReference type="InterPro" id="IPR032806">
    <property type="entry name" value="YbfD_N"/>
</dbReference>
<evidence type="ECO:0000313" key="3">
    <source>
        <dbReference type="EMBL" id="OAT79881.1"/>
    </source>
</evidence>
<dbReference type="InterPro" id="IPR047647">
    <property type="entry name" value="ISAs1_transpos"/>
</dbReference>
<feature type="domain" description="Transposase IS4-like" evidence="1">
    <location>
        <begin position="319"/>
        <end position="415"/>
    </location>
</feature>
<dbReference type="AlphaFoldDB" id="A0A1B7LBJ0"/>